<feature type="region of interest" description="Disordered" evidence="1">
    <location>
        <begin position="44"/>
        <end position="65"/>
    </location>
</feature>
<feature type="signal peptide" evidence="2">
    <location>
        <begin position="1"/>
        <end position="29"/>
    </location>
</feature>
<feature type="chain" id="PRO_5016614637" evidence="2">
    <location>
        <begin position="30"/>
        <end position="76"/>
    </location>
</feature>
<name>A0A378Q2A2_9GAMM</name>
<reference evidence="3 4" key="1">
    <citation type="submission" date="2018-06" db="EMBL/GenBank/DDBJ databases">
        <authorList>
            <consortium name="Pathogen Informatics"/>
            <person name="Doyle S."/>
        </authorList>
    </citation>
    <scope>NUCLEOTIDE SEQUENCE [LARGE SCALE GENOMIC DNA]</scope>
    <source>
        <strain evidence="3 4">NCTC11091</strain>
    </source>
</reference>
<gene>
    <name evidence="3" type="ORF">NCTC11091_00708</name>
</gene>
<protein>
    <submittedName>
        <fullName evidence="3">Uncharacterized protein</fullName>
    </submittedName>
</protein>
<evidence type="ECO:0000256" key="1">
    <source>
        <dbReference type="SAM" id="MobiDB-lite"/>
    </source>
</evidence>
<keyword evidence="2" id="KW-0732">Signal</keyword>
<evidence type="ECO:0000256" key="2">
    <source>
        <dbReference type="SAM" id="SignalP"/>
    </source>
</evidence>
<sequence>MSISTQNTRLIATGIAIASGLLLANPSFAQTVKTAANHTVIHKTTAKPSTAQPTVHQSAEKTAQASTKALIPALYN</sequence>
<evidence type="ECO:0000313" key="3">
    <source>
        <dbReference type="EMBL" id="STY94931.1"/>
    </source>
</evidence>
<feature type="compositionally biased region" description="Polar residues" evidence="1">
    <location>
        <begin position="46"/>
        <end position="65"/>
    </location>
</feature>
<organism evidence="3 4">
    <name type="scientific">Faucicola atlantae</name>
    <dbReference type="NCBI Taxonomy" id="34059"/>
    <lineage>
        <taxon>Bacteria</taxon>
        <taxon>Pseudomonadati</taxon>
        <taxon>Pseudomonadota</taxon>
        <taxon>Gammaproteobacteria</taxon>
        <taxon>Moraxellales</taxon>
        <taxon>Moraxellaceae</taxon>
        <taxon>Faucicola</taxon>
    </lineage>
</organism>
<dbReference type="AlphaFoldDB" id="A0A378Q2A2"/>
<dbReference type="Proteomes" id="UP000255193">
    <property type="component" value="Unassembled WGS sequence"/>
</dbReference>
<dbReference type="EMBL" id="UGQA01000001">
    <property type="protein sequence ID" value="STY94931.1"/>
    <property type="molecule type" value="Genomic_DNA"/>
</dbReference>
<dbReference type="RefSeq" id="WP_067057905.1">
    <property type="nucleotide sequence ID" value="NZ_MXAO01000036.1"/>
</dbReference>
<accession>A0A378Q2A2</accession>
<evidence type="ECO:0000313" key="4">
    <source>
        <dbReference type="Proteomes" id="UP000255193"/>
    </source>
</evidence>
<proteinExistence type="predicted"/>